<evidence type="ECO:0000313" key="1">
    <source>
        <dbReference type="EMBL" id="CAH3174432.1"/>
    </source>
</evidence>
<proteinExistence type="predicted"/>
<feature type="non-terminal residue" evidence="1">
    <location>
        <position position="134"/>
    </location>
</feature>
<organism evidence="1 2">
    <name type="scientific">Porites evermanni</name>
    <dbReference type="NCBI Taxonomy" id="104178"/>
    <lineage>
        <taxon>Eukaryota</taxon>
        <taxon>Metazoa</taxon>
        <taxon>Cnidaria</taxon>
        <taxon>Anthozoa</taxon>
        <taxon>Hexacorallia</taxon>
        <taxon>Scleractinia</taxon>
        <taxon>Fungiina</taxon>
        <taxon>Poritidae</taxon>
        <taxon>Porites</taxon>
    </lineage>
</organism>
<dbReference type="EMBL" id="CALNXI010001665">
    <property type="protein sequence ID" value="CAH3174432.1"/>
    <property type="molecule type" value="Genomic_DNA"/>
</dbReference>
<accession>A0ABN8R6U4</accession>
<sequence length="134" mass="15447">MREDKLAKSGTLRNTRNSTFQNLFEDRLNRMSGKRDIVQTLGAPNDVENWNGKTRMITPKTFGPFSMEMPQMSNDDLYKFMVFTLLQHDFSVLSTQTIANIGANILTHKPLEFKNMKVGALKHNSFFLDKQFPI</sequence>
<name>A0ABN8R6U4_9CNID</name>
<protein>
    <submittedName>
        <fullName evidence="1">Uncharacterized protein</fullName>
    </submittedName>
</protein>
<comment type="caution">
    <text evidence="1">The sequence shown here is derived from an EMBL/GenBank/DDBJ whole genome shotgun (WGS) entry which is preliminary data.</text>
</comment>
<dbReference type="Proteomes" id="UP001159427">
    <property type="component" value="Unassembled WGS sequence"/>
</dbReference>
<gene>
    <name evidence="1" type="ORF">PEVE_00009562</name>
</gene>
<keyword evidence="2" id="KW-1185">Reference proteome</keyword>
<evidence type="ECO:0000313" key="2">
    <source>
        <dbReference type="Proteomes" id="UP001159427"/>
    </source>
</evidence>
<reference evidence="1 2" key="1">
    <citation type="submission" date="2022-05" db="EMBL/GenBank/DDBJ databases">
        <authorList>
            <consortium name="Genoscope - CEA"/>
            <person name="William W."/>
        </authorList>
    </citation>
    <scope>NUCLEOTIDE SEQUENCE [LARGE SCALE GENOMIC DNA]</scope>
</reference>